<name>A0A3M7SC89_BRAPC</name>
<dbReference type="GO" id="GO:0005634">
    <property type="term" value="C:nucleus"/>
    <property type="evidence" value="ECO:0007669"/>
    <property type="project" value="UniProtKB-SubCell"/>
</dbReference>
<comment type="similarity">
    <text evidence="3">Belongs to the SHFL family.</text>
</comment>
<organism evidence="7 8">
    <name type="scientific">Brachionus plicatilis</name>
    <name type="common">Marine rotifer</name>
    <name type="synonym">Brachionus muelleri</name>
    <dbReference type="NCBI Taxonomy" id="10195"/>
    <lineage>
        <taxon>Eukaryota</taxon>
        <taxon>Metazoa</taxon>
        <taxon>Spiralia</taxon>
        <taxon>Gnathifera</taxon>
        <taxon>Rotifera</taxon>
        <taxon>Eurotatoria</taxon>
        <taxon>Monogononta</taxon>
        <taxon>Pseudotrocha</taxon>
        <taxon>Ploima</taxon>
        <taxon>Brachionidae</taxon>
        <taxon>Brachionus</taxon>
    </lineage>
</organism>
<dbReference type="GO" id="GO:0045087">
    <property type="term" value="P:innate immune response"/>
    <property type="evidence" value="ECO:0007669"/>
    <property type="project" value="TreeGrafter"/>
</dbReference>
<dbReference type="EMBL" id="REGN01001679">
    <property type="protein sequence ID" value="RNA33130.1"/>
    <property type="molecule type" value="Genomic_DNA"/>
</dbReference>
<dbReference type="PANTHER" id="PTHR16135">
    <property type="entry name" value="REPRESSOR OF YIELD OF DENV PROTEIN"/>
    <property type="match status" value="1"/>
</dbReference>
<dbReference type="OrthoDB" id="9423182at2759"/>
<sequence>MMSYADAVRRPPPTNSIELKRFNTNQTNALFRQMKGYDGNPMTVVRQFSCKQCYKSWWTRVRVFKQVSRCKKCYVKYDPIPTDLEFGCGYFECKLCDNSFLGKIQFGRSSKCFTCQKDCFPKYIINRVNDPNFRSGKKHSCQICHGRGRCPVYNEIMAYSEIHVPTGSTLMSLNLQGDLDERFIDDFDELDLPDIRESGDEDGSF</sequence>
<evidence type="ECO:0000256" key="3">
    <source>
        <dbReference type="ARBA" id="ARBA00005469"/>
    </source>
</evidence>
<dbReference type="GO" id="GO:0036464">
    <property type="term" value="C:cytoplasmic ribonucleoprotein granule"/>
    <property type="evidence" value="ECO:0007669"/>
    <property type="project" value="UniProtKB-SubCell"/>
</dbReference>
<accession>A0A3M7SC89</accession>
<dbReference type="Proteomes" id="UP000276133">
    <property type="component" value="Unassembled WGS sequence"/>
</dbReference>
<dbReference type="GO" id="GO:1990825">
    <property type="term" value="F:sequence-specific mRNA binding"/>
    <property type="evidence" value="ECO:0007669"/>
    <property type="project" value="TreeGrafter"/>
</dbReference>
<evidence type="ECO:0000256" key="6">
    <source>
        <dbReference type="ARBA" id="ARBA00023242"/>
    </source>
</evidence>
<comment type="caution">
    <text evidence="7">The sequence shown here is derived from an EMBL/GenBank/DDBJ whole genome shotgun (WGS) entry which is preliminary data.</text>
</comment>
<proteinExistence type="inferred from homology"/>
<evidence type="ECO:0000256" key="2">
    <source>
        <dbReference type="ARBA" id="ARBA00004331"/>
    </source>
</evidence>
<keyword evidence="5" id="KW-0694">RNA-binding</keyword>
<dbReference type="GO" id="GO:0043022">
    <property type="term" value="F:ribosome binding"/>
    <property type="evidence" value="ECO:0007669"/>
    <property type="project" value="TreeGrafter"/>
</dbReference>
<evidence type="ECO:0000256" key="4">
    <source>
        <dbReference type="ARBA" id="ARBA00022490"/>
    </source>
</evidence>
<keyword evidence="4" id="KW-0963">Cytoplasm</keyword>
<keyword evidence="8" id="KW-1185">Reference proteome</keyword>
<evidence type="ECO:0000313" key="8">
    <source>
        <dbReference type="Proteomes" id="UP000276133"/>
    </source>
</evidence>
<evidence type="ECO:0000313" key="7">
    <source>
        <dbReference type="EMBL" id="RNA33130.1"/>
    </source>
</evidence>
<dbReference type="AlphaFoldDB" id="A0A3M7SC89"/>
<dbReference type="GO" id="GO:0075523">
    <property type="term" value="P:viral translational frameshifting"/>
    <property type="evidence" value="ECO:0007669"/>
    <property type="project" value="TreeGrafter"/>
</dbReference>
<gene>
    <name evidence="7" type="ORF">BpHYR1_037068</name>
</gene>
<comment type="subcellular location">
    <subcellularLocation>
        <location evidence="2">Cytoplasm</location>
        <location evidence="2">Cytoplasmic ribonucleoprotein granule</location>
    </subcellularLocation>
    <subcellularLocation>
        <location evidence="1">Nucleus</location>
    </subcellularLocation>
</comment>
<evidence type="ECO:0000256" key="5">
    <source>
        <dbReference type="ARBA" id="ARBA00022884"/>
    </source>
</evidence>
<keyword evidence="6" id="KW-0539">Nucleus</keyword>
<dbReference type="PANTHER" id="PTHR16135:SF2">
    <property type="entry name" value="SHIFTLESS ANTIVIRAL INHIBITOR OF RIBOSOMAL FRAMESHIFTING PROTEIN"/>
    <property type="match status" value="1"/>
</dbReference>
<reference evidence="7 8" key="1">
    <citation type="journal article" date="2018" name="Sci. Rep.">
        <title>Genomic signatures of local adaptation to the degree of environmental predictability in rotifers.</title>
        <authorList>
            <person name="Franch-Gras L."/>
            <person name="Hahn C."/>
            <person name="Garcia-Roger E.M."/>
            <person name="Carmona M.J."/>
            <person name="Serra M."/>
            <person name="Gomez A."/>
        </authorList>
    </citation>
    <scope>NUCLEOTIDE SEQUENCE [LARGE SCALE GENOMIC DNA]</scope>
    <source>
        <strain evidence="7">HYR1</strain>
    </source>
</reference>
<evidence type="ECO:0000256" key="1">
    <source>
        <dbReference type="ARBA" id="ARBA00004123"/>
    </source>
</evidence>
<protein>
    <submittedName>
        <fullName evidence="7">Uncharacterized protein</fullName>
    </submittedName>
</protein>
<dbReference type="Pfam" id="PF15135">
    <property type="entry name" value="UPF0515"/>
    <property type="match status" value="1"/>
</dbReference>
<dbReference type="InterPro" id="IPR026795">
    <property type="entry name" value="SHFL"/>
</dbReference>